<name>A0A8R1TKJ6_ONCVO</name>
<accession>A0A8R1TKJ6</accession>
<evidence type="ECO:0000313" key="1">
    <source>
        <dbReference type="EnsemblMetazoa" id="OVOC11215.1"/>
    </source>
</evidence>
<evidence type="ECO:0000313" key="2">
    <source>
        <dbReference type="Proteomes" id="UP000024404"/>
    </source>
</evidence>
<organism evidence="1 2">
    <name type="scientific">Onchocerca volvulus</name>
    <dbReference type="NCBI Taxonomy" id="6282"/>
    <lineage>
        <taxon>Eukaryota</taxon>
        <taxon>Metazoa</taxon>
        <taxon>Ecdysozoa</taxon>
        <taxon>Nematoda</taxon>
        <taxon>Chromadorea</taxon>
        <taxon>Rhabditida</taxon>
        <taxon>Spirurina</taxon>
        <taxon>Spiruromorpha</taxon>
        <taxon>Filarioidea</taxon>
        <taxon>Onchocercidae</taxon>
        <taxon>Onchocerca</taxon>
    </lineage>
</organism>
<dbReference type="AlphaFoldDB" id="A0A8R1TKJ6"/>
<reference evidence="1" key="2">
    <citation type="submission" date="2022-06" db="UniProtKB">
        <authorList>
            <consortium name="EnsemblMetazoa"/>
        </authorList>
    </citation>
    <scope>IDENTIFICATION</scope>
</reference>
<reference evidence="2" key="1">
    <citation type="submission" date="2013-10" db="EMBL/GenBank/DDBJ databases">
        <title>Genome sequencing of Onchocerca volvulus.</title>
        <authorList>
            <person name="Cotton J."/>
            <person name="Tsai J."/>
            <person name="Stanley E."/>
            <person name="Tracey A."/>
            <person name="Holroyd N."/>
            <person name="Lustigman S."/>
            <person name="Berriman M."/>
        </authorList>
    </citation>
    <scope>NUCLEOTIDE SEQUENCE</scope>
</reference>
<proteinExistence type="predicted"/>
<sequence>MLMEELEGKWAVQYSCGSCLNTAQHVIRRLQSFDRMYSNVSPWIMNICKIWIWLDELDNLSAQ</sequence>
<protein>
    <submittedName>
        <fullName evidence="1">Uncharacterized protein</fullName>
    </submittedName>
</protein>
<dbReference type="Proteomes" id="UP000024404">
    <property type="component" value="Unassembled WGS sequence"/>
</dbReference>
<dbReference type="EMBL" id="CMVM020000350">
    <property type="status" value="NOT_ANNOTATED_CDS"/>
    <property type="molecule type" value="Genomic_DNA"/>
</dbReference>
<dbReference type="EnsemblMetazoa" id="OVOC11215.1">
    <property type="protein sequence ID" value="OVOC11215.1"/>
    <property type="gene ID" value="WBGene00248024"/>
</dbReference>
<keyword evidence="2" id="KW-1185">Reference proteome</keyword>